<keyword evidence="4" id="KW-0055">Arginine biosynthesis</keyword>
<dbReference type="InterPro" id="IPR036264">
    <property type="entry name" value="Bact_exopeptidase_dim_dom"/>
</dbReference>
<evidence type="ECO:0000256" key="5">
    <source>
        <dbReference type="ARBA" id="ARBA00022605"/>
    </source>
</evidence>
<dbReference type="PROSITE" id="PS00759">
    <property type="entry name" value="ARGE_DAPE_CPG2_2"/>
    <property type="match status" value="1"/>
</dbReference>
<evidence type="ECO:0000256" key="7">
    <source>
        <dbReference type="ARBA" id="ARBA00022801"/>
    </source>
</evidence>
<evidence type="ECO:0000256" key="4">
    <source>
        <dbReference type="ARBA" id="ARBA00022571"/>
    </source>
</evidence>
<dbReference type="CDD" id="cd03894">
    <property type="entry name" value="M20_ArgE"/>
    <property type="match status" value="1"/>
</dbReference>
<dbReference type="InterPro" id="IPR001261">
    <property type="entry name" value="ArgE/DapE_CS"/>
</dbReference>
<reference evidence="11 12" key="1">
    <citation type="journal article" date="2018" name="Nat. Biotechnol.">
        <title>A standardized bacterial taxonomy based on genome phylogeny substantially revises the tree of life.</title>
        <authorList>
            <person name="Parks D.H."/>
            <person name="Chuvochina M."/>
            <person name="Waite D.W."/>
            <person name="Rinke C."/>
            <person name="Skarshewski A."/>
            <person name="Chaumeil P.A."/>
            <person name="Hugenholtz P."/>
        </authorList>
    </citation>
    <scope>NUCLEOTIDE SEQUENCE [LARGE SCALE GENOMIC DNA]</scope>
    <source>
        <strain evidence="11">UBA10707</strain>
    </source>
</reference>
<protein>
    <submittedName>
        <fullName evidence="11">Acetylornithine deacetylase</fullName>
    </submittedName>
</protein>
<dbReference type="SUPFAM" id="SSF55031">
    <property type="entry name" value="Bacterial exopeptidase dimerisation domain"/>
    <property type="match status" value="1"/>
</dbReference>
<dbReference type="PANTHER" id="PTHR43808:SF31">
    <property type="entry name" value="N-ACETYL-L-CITRULLINE DEACETYLASE"/>
    <property type="match status" value="1"/>
</dbReference>
<dbReference type="EMBL" id="DOEK01000030">
    <property type="protein sequence ID" value="HBP30770.1"/>
    <property type="molecule type" value="Genomic_DNA"/>
</dbReference>
<dbReference type="AlphaFoldDB" id="A0A356LID6"/>
<evidence type="ECO:0000256" key="8">
    <source>
        <dbReference type="ARBA" id="ARBA00022833"/>
    </source>
</evidence>
<evidence type="ECO:0000256" key="9">
    <source>
        <dbReference type="ARBA" id="ARBA00023285"/>
    </source>
</evidence>
<evidence type="ECO:0000256" key="3">
    <source>
        <dbReference type="ARBA" id="ARBA00022490"/>
    </source>
</evidence>
<accession>A0A356LID6</accession>
<dbReference type="Pfam" id="PF07687">
    <property type="entry name" value="M20_dimer"/>
    <property type="match status" value="1"/>
</dbReference>
<keyword evidence="3" id="KW-0963">Cytoplasm</keyword>
<evidence type="ECO:0000256" key="6">
    <source>
        <dbReference type="ARBA" id="ARBA00022723"/>
    </source>
</evidence>
<comment type="similarity">
    <text evidence="2">Belongs to the peptidase M20A family. ArgE subfamily.</text>
</comment>
<dbReference type="InterPro" id="IPR011650">
    <property type="entry name" value="Peptidase_M20_dimer"/>
</dbReference>
<dbReference type="SUPFAM" id="SSF53187">
    <property type="entry name" value="Zn-dependent exopeptidases"/>
    <property type="match status" value="1"/>
</dbReference>
<dbReference type="GO" id="GO:0046872">
    <property type="term" value="F:metal ion binding"/>
    <property type="evidence" value="ECO:0007669"/>
    <property type="project" value="UniProtKB-KW"/>
</dbReference>
<evidence type="ECO:0000259" key="10">
    <source>
        <dbReference type="Pfam" id="PF07687"/>
    </source>
</evidence>
<dbReference type="InterPro" id="IPR002933">
    <property type="entry name" value="Peptidase_M20"/>
</dbReference>
<dbReference type="NCBIfam" id="TIGR01892">
    <property type="entry name" value="AcOrn-deacetyl"/>
    <property type="match status" value="1"/>
</dbReference>
<comment type="caution">
    <text evidence="11">The sequence shown here is derived from an EMBL/GenBank/DDBJ whole genome shotgun (WGS) entry which is preliminary data.</text>
</comment>
<dbReference type="NCBIfam" id="NF005710">
    <property type="entry name" value="PRK07522.1"/>
    <property type="match status" value="1"/>
</dbReference>
<dbReference type="Gene3D" id="3.30.70.360">
    <property type="match status" value="1"/>
</dbReference>
<organism evidence="11 12">
    <name type="scientific">Advenella kashmirensis</name>
    <dbReference type="NCBI Taxonomy" id="310575"/>
    <lineage>
        <taxon>Bacteria</taxon>
        <taxon>Pseudomonadati</taxon>
        <taxon>Pseudomonadota</taxon>
        <taxon>Betaproteobacteria</taxon>
        <taxon>Burkholderiales</taxon>
        <taxon>Alcaligenaceae</taxon>
    </lineage>
</organism>
<evidence type="ECO:0000313" key="12">
    <source>
        <dbReference type="Proteomes" id="UP000264036"/>
    </source>
</evidence>
<dbReference type="Gene3D" id="3.40.630.10">
    <property type="entry name" value="Zn peptidases"/>
    <property type="match status" value="1"/>
</dbReference>
<dbReference type="GO" id="GO:0006526">
    <property type="term" value="P:L-arginine biosynthetic process"/>
    <property type="evidence" value="ECO:0007669"/>
    <property type="project" value="UniProtKB-KW"/>
</dbReference>
<name>A0A356LID6_9BURK</name>
<keyword evidence="7" id="KW-0378">Hydrolase</keyword>
<keyword evidence="5" id="KW-0028">Amino-acid biosynthesis</keyword>
<keyword evidence="8" id="KW-0862">Zinc</keyword>
<evidence type="ECO:0000256" key="2">
    <source>
        <dbReference type="ARBA" id="ARBA00005691"/>
    </source>
</evidence>
<evidence type="ECO:0000256" key="1">
    <source>
        <dbReference type="ARBA" id="ARBA00001947"/>
    </source>
</evidence>
<dbReference type="Pfam" id="PF01546">
    <property type="entry name" value="Peptidase_M20"/>
    <property type="match status" value="1"/>
</dbReference>
<proteinExistence type="inferred from homology"/>
<dbReference type="Proteomes" id="UP000264036">
    <property type="component" value="Unassembled WGS sequence"/>
</dbReference>
<feature type="domain" description="Peptidase M20 dimerisation" evidence="10">
    <location>
        <begin position="172"/>
        <end position="280"/>
    </location>
</feature>
<gene>
    <name evidence="11" type="primary">argE</name>
    <name evidence="11" type="ORF">DD666_15285</name>
</gene>
<keyword evidence="6" id="KW-0479">Metal-binding</keyword>
<dbReference type="InterPro" id="IPR050072">
    <property type="entry name" value="Peptidase_M20A"/>
</dbReference>
<dbReference type="GO" id="GO:0008777">
    <property type="term" value="F:acetylornithine deacetylase activity"/>
    <property type="evidence" value="ECO:0007669"/>
    <property type="project" value="TreeGrafter"/>
</dbReference>
<dbReference type="PROSITE" id="PS00758">
    <property type="entry name" value="ARGE_DAPE_CPG2_1"/>
    <property type="match status" value="1"/>
</dbReference>
<keyword evidence="9" id="KW-0170">Cobalt</keyword>
<comment type="cofactor">
    <cofactor evidence="1">
        <name>Zn(2+)</name>
        <dbReference type="ChEBI" id="CHEBI:29105"/>
    </cofactor>
</comment>
<dbReference type="PANTHER" id="PTHR43808">
    <property type="entry name" value="ACETYLORNITHINE DEACETYLASE"/>
    <property type="match status" value="1"/>
</dbReference>
<evidence type="ECO:0000313" key="11">
    <source>
        <dbReference type="EMBL" id="HBP30770.1"/>
    </source>
</evidence>
<dbReference type="InterPro" id="IPR010169">
    <property type="entry name" value="AcOrn-deacetyl"/>
</dbReference>
<sequence>MQEKSSVELLKMLVSFDTTSYKSNLELITYVKHYLEQNGVAVTLKFNAENSKANLFARIGPADRQGILLSGHTDVVPVEGQAWSSDPFVAIEKNNRIFGRGTADMKGFIACAMVAMARAADRTLSRPLHLCLSYDEEIGCIGVRDILDQLSSYMTSPLVCIVGEPTLMQIATGHKGKAVFRALCCGQEGHSALAPQFTNAIHAAVALAGAITEVQHQVSQSDVRDSDYDIPYSTLHIGKIQGGKALNIVPNECILDYEIRNVVGDDVGQIHEAVVQRLETGTYAQWVHIEQTNQYPGLLTSPTIDAVRFLTSLLPEQTTIGKISFGTEGGLFTQTLECPVVVCGPGSITVAHKPDEFIELDQMHQCDAFLERLVQTLL</sequence>